<dbReference type="InterPro" id="IPR023753">
    <property type="entry name" value="FAD/NAD-binding_dom"/>
</dbReference>
<keyword evidence="4" id="KW-0560">Oxidoreductase</keyword>
<dbReference type="SUPFAM" id="SSF55424">
    <property type="entry name" value="FAD/NAD-linked reductases, dimerisation (C-terminal) domain"/>
    <property type="match status" value="1"/>
</dbReference>
<protein>
    <submittedName>
        <fullName evidence="7">3-phenylpropionate/trans-cinnamate dioxygenase ferredoxin reductase subunit</fullName>
    </submittedName>
</protein>
<dbReference type="PRINTS" id="PR00368">
    <property type="entry name" value="FADPNR"/>
</dbReference>
<dbReference type="SUPFAM" id="SSF51905">
    <property type="entry name" value="FAD/NAD(P)-binding domain"/>
    <property type="match status" value="2"/>
</dbReference>
<dbReference type="GO" id="GO:0005737">
    <property type="term" value="C:cytoplasm"/>
    <property type="evidence" value="ECO:0007669"/>
    <property type="project" value="TreeGrafter"/>
</dbReference>
<evidence type="ECO:0000256" key="1">
    <source>
        <dbReference type="ARBA" id="ARBA00001974"/>
    </source>
</evidence>
<dbReference type="Gene3D" id="3.30.390.30">
    <property type="match status" value="1"/>
</dbReference>
<dbReference type="PRINTS" id="PR00411">
    <property type="entry name" value="PNDRDTASEI"/>
</dbReference>
<evidence type="ECO:0000256" key="2">
    <source>
        <dbReference type="ARBA" id="ARBA00022630"/>
    </source>
</evidence>
<organism evidence="7 8">
    <name type="scientific">Tistlia consotensis USBA 355</name>
    <dbReference type="NCBI Taxonomy" id="560819"/>
    <lineage>
        <taxon>Bacteria</taxon>
        <taxon>Pseudomonadati</taxon>
        <taxon>Pseudomonadota</taxon>
        <taxon>Alphaproteobacteria</taxon>
        <taxon>Rhodospirillales</taxon>
        <taxon>Rhodovibrionaceae</taxon>
        <taxon>Tistlia</taxon>
    </lineage>
</organism>
<reference evidence="7 8" key="1">
    <citation type="submission" date="2017-04" db="EMBL/GenBank/DDBJ databases">
        <authorList>
            <person name="Afonso C.L."/>
            <person name="Miller P.J."/>
            <person name="Scott M.A."/>
            <person name="Spackman E."/>
            <person name="Goraichik I."/>
            <person name="Dimitrov K.M."/>
            <person name="Suarez D.L."/>
            <person name="Swayne D.E."/>
        </authorList>
    </citation>
    <scope>NUCLEOTIDE SEQUENCE [LARGE SCALE GENOMIC DNA]</scope>
    <source>
        <strain evidence="7 8">USBA 355</strain>
    </source>
</reference>
<accession>A0A1Y6CHD2</accession>
<sequence length="408" mass="43583">MSETAVIVGAGQAGGRTAQALRRQGWQGRILLLGAEPEAPYERPPLSKEVLAEGADPLKAALFKPGQLEELGIELETGLTVEALEVGARRLTCAGGRHVKWDRLVLATGARPRRLACPGAELPGVHLLRSAADARALAPELTEGRELLLVGGGFIGLEVAASARRRGCRVTVVEAAPHLIGRALGPKVSRHLRQLHIERGVHIRLSGQVAAFEGRDRLEGVVLADGTRMAAEVAVVGIGCTAEDGLARAAGLDCDDGILTDAFAATSAPGVWAVGDCTRHENVWLGRRVRLESWENAELAPQIAAKAICGKPEPYSVVPWFWTDQYELNLQLLGLTAFEGELVWRGTPLAGPAIAFEIEHGLLRGAALFDAGRERRPLRQLIEQRVRVRADSLADPAVSLRDLAKASA</sequence>
<keyword evidence="3" id="KW-0274">FAD</keyword>
<gene>
    <name evidence="7" type="ORF">SAMN05428998_11917</name>
</gene>
<dbReference type="PANTHER" id="PTHR43557">
    <property type="entry name" value="APOPTOSIS-INDUCING FACTOR 1"/>
    <property type="match status" value="1"/>
</dbReference>
<dbReference type="Pfam" id="PF07992">
    <property type="entry name" value="Pyr_redox_2"/>
    <property type="match status" value="1"/>
</dbReference>
<proteinExistence type="predicted"/>
<dbReference type="InterPro" id="IPR050446">
    <property type="entry name" value="FAD-oxidoreductase/Apoptosis"/>
</dbReference>
<dbReference type="AlphaFoldDB" id="A0A1Y6CHD2"/>
<dbReference type="PANTHER" id="PTHR43557:SF2">
    <property type="entry name" value="RIESKE DOMAIN-CONTAINING PROTEIN-RELATED"/>
    <property type="match status" value="1"/>
</dbReference>
<dbReference type="GO" id="GO:0051213">
    <property type="term" value="F:dioxygenase activity"/>
    <property type="evidence" value="ECO:0007669"/>
    <property type="project" value="UniProtKB-KW"/>
</dbReference>
<keyword evidence="2" id="KW-0285">Flavoprotein</keyword>
<evidence type="ECO:0000313" key="7">
    <source>
        <dbReference type="EMBL" id="SMF53331.1"/>
    </source>
</evidence>
<evidence type="ECO:0000313" key="8">
    <source>
        <dbReference type="Proteomes" id="UP000192917"/>
    </source>
</evidence>
<dbReference type="InterPro" id="IPR028202">
    <property type="entry name" value="Reductase_C"/>
</dbReference>
<dbReference type="InterPro" id="IPR016156">
    <property type="entry name" value="FAD/NAD-linked_Rdtase_dimer_sf"/>
</dbReference>
<dbReference type="Gene3D" id="3.50.50.60">
    <property type="entry name" value="FAD/NAD(P)-binding domain"/>
    <property type="match status" value="2"/>
</dbReference>
<evidence type="ECO:0000259" key="6">
    <source>
        <dbReference type="Pfam" id="PF14759"/>
    </source>
</evidence>
<name>A0A1Y6CHD2_9PROT</name>
<dbReference type="EMBL" id="FWZX01000019">
    <property type="protein sequence ID" value="SMF53331.1"/>
    <property type="molecule type" value="Genomic_DNA"/>
</dbReference>
<dbReference type="InterPro" id="IPR036188">
    <property type="entry name" value="FAD/NAD-bd_sf"/>
</dbReference>
<keyword evidence="8" id="KW-1185">Reference proteome</keyword>
<evidence type="ECO:0000256" key="4">
    <source>
        <dbReference type="ARBA" id="ARBA00023002"/>
    </source>
</evidence>
<evidence type="ECO:0000256" key="3">
    <source>
        <dbReference type="ARBA" id="ARBA00022827"/>
    </source>
</evidence>
<dbReference type="STRING" id="560819.SAMN05428998_11917"/>
<comment type="cofactor">
    <cofactor evidence="1">
        <name>FAD</name>
        <dbReference type="ChEBI" id="CHEBI:57692"/>
    </cofactor>
</comment>
<keyword evidence="7" id="KW-0223">Dioxygenase</keyword>
<dbReference type="Pfam" id="PF14759">
    <property type="entry name" value="Reductase_C"/>
    <property type="match status" value="1"/>
</dbReference>
<dbReference type="RefSeq" id="WP_085124515.1">
    <property type="nucleotide sequence ID" value="NZ_FWZX01000019.1"/>
</dbReference>
<dbReference type="Proteomes" id="UP000192917">
    <property type="component" value="Unassembled WGS sequence"/>
</dbReference>
<dbReference type="GO" id="GO:0016651">
    <property type="term" value="F:oxidoreductase activity, acting on NAD(P)H"/>
    <property type="evidence" value="ECO:0007669"/>
    <property type="project" value="TreeGrafter"/>
</dbReference>
<feature type="domain" description="FAD/NAD(P)-binding" evidence="5">
    <location>
        <begin position="5"/>
        <end position="297"/>
    </location>
</feature>
<evidence type="ECO:0000259" key="5">
    <source>
        <dbReference type="Pfam" id="PF07992"/>
    </source>
</evidence>
<feature type="domain" description="Reductase C-terminal" evidence="6">
    <location>
        <begin position="320"/>
        <end position="404"/>
    </location>
</feature>